<dbReference type="InterPro" id="IPR035979">
    <property type="entry name" value="RBD_domain_sf"/>
</dbReference>
<dbReference type="Pfam" id="PF00076">
    <property type="entry name" value="RRM_1"/>
    <property type="match status" value="1"/>
</dbReference>
<dbReference type="CDD" id="cd12247">
    <property type="entry name" value="RRM2_U1A_like"/>
    <property type="match status" value="1"/>
</dbReference>
<proteinExistence type="predicted"/>
<evidence type="ECO:0000259" key="4">
    <source>
        <dbReference type="PROSITE" id="PS50102"/>
    </source>
</evidence>
<feature type="domain" description="RRM" evidence="4">
    <location>
        <begin position="44"/>
        <end position="118"/>
    </location>
</feature>
<feature type="compositionally biased region" description="Polar residues" evidence="3">
    <location>
        <begin position="9"/>
        <end position="24"/>
    </location>
</feature>
<dbReference type="PROSITE" id="PS50102">
    <property type="entry name" value="RRM"/>
    <property type="match status" value="1"/>
</dbReference>
<comment type="caution">
    <text evidence="5">The sequence shown here is derived from an EMBL/GenBank/DDBJ whole genome shotgun (WGS) entry which is preliminary data.</text>
</comment>
<evidence type="ECO:0000256" key="1">
    <source>
        <dbReference type="ARBA" id="ARBA00022884"/>
    </source>
</evidence>
<organism evidence="5 6">
    <name type="scientific">Gossypium raimondii</name>
    <name type="common">Peruvian cotton</name>
    <name type="synonym">Gossypium klotzschianum subsp. raimondii</name>
    <dbReference type="NCBI Taxonomy" id="29730"/>
    <lineage>
        <taxon>Eukaryota</taxon>
        <taxon>Viridiplantae</taxon>
        <taxon>Streptophyta</taxon>
        <taxon>Embryophyta</taxon>
        <taxon>Tracheophyta</taxon>
        <taxon>Spermatophyta</taxon>
        <taxon>Magnoliopsida</taxon>
        <taxon>eudicotyledons</taxon>
        <taxon>Gunneridae</taxon>
        <taxon>Pentapetalae</taxon>
        <taxon>rosids</taxon>
        <taxon>malvids</taxon>
        <taxon>Malvales</taxon>
        <taxon>Malvaceae</taxon>
        <taxon>Malvoideae</taxon>
        <taxon>Gossypium</taxon>
    </lineage>
</organism>
<dbReference type="InterPro" id="IPR000504">
    <property type="entry name" value="RRM_dom"/>
</dbReference>
<accession>A0A7J8P0D2</accession>
<evidence type="ECO:0000256" key="2">
    <source>
        <dbReference type="PROSITE-ProRule" id="PRU00176"/>
    </source>
</evidence>
<feature type="non-terminal residue" evidence="5">
    <location>
        <position position="118"/>
    </location>
</feature>
<keyword evidence="1 2" id="KW-0694">RNA-binding</keyword>
<dbReference type="AlphaFoldDB" id="A0A7J8P0D2"/>
<reference evidence="5 6" key="1">
    <citation type="journal article" date="2019" name="Genome Biol. Evol.">
        <title>Insights into the evolution of the New World diploid cottons (Gossypium, subgenus Houzingenia) based on genome sequencing.</title>
        <authorList>
            <person name="Grover C.E."/>
            <person name="Arick M.A. 2nd"/>
            <person name="Thrash A."/>
            <person name="Conover J.L."/>
            <person name="Sanders W.S."/>
            <person name="Peterson D.G."/>
            <person name="Frelichowski J.E."/>
            <person name="Scheffler J.A."/>
            <person name="Scheffler B.E."/>
            <person name="Wendel J.F."/>
        </authorList>
    </citation>
    <scope>NUCLEOTIDE SEQUENCE [LARGE SCALE GENOMIC DNA]</scope>
    <source>
        <strain evidence="5">8</strain>
        <tissue evidence="5">Leaf</tissue>
    </source>
</reference>
<dbReference type="InterPro" id="IPR012677">
    <property type="entry name" value="Nucleotide-bd_a/b_plait_sf"/>
</dbReference>
<protein>
    <recommendedName>
        <fullName evidence="4">RRM domain-containing protein</fullName>
    </recommendedName>
</protein>
<dbReference type="Gene3D" id="3.30.70.330">
    <property type="match status" value="1"/>
</dbReference>
<name>A0A7J8P0D2_GOSRA</name>
<feature type="region of interest" description="Disordered" evidence="3">
    <location>
        <begin position="1"/>
        <end position="36"/>
    </location>
</feature>
<gene>
    <name evidence="5" type="ORF">Gorai_024843</name>
</gene>
<dbReference type="EMBL" id="JABEZZ010000003">
    <property type="protein sequence ID" value="MBA0582709.1"/>
    <property type="molecule type" value="Genomic_DNA"/>
</dbReference>
<evidence type="ECO:0000313" key="6">
    <source>
        <dbReference type="Proteomes" id="UP000593578"/>
    </source>
</evidence>
<sequence>ERKRRAEEAQQSAKPNGTGFQNNGGPKAPLHHGNLNAEQAAPNNILFIQNLPHETTSMMLQLLFEQYPGFREVRMVEAKPGIAFVEYEDEEQSSTAMQNLQGFKIAPQYPMAITFAKK</sequence>
<dbReference type="PANTHER" id="PTHR10501">
    <property type="entry name" value="U1 SMALL NUCLEAR RIBONUCLEOPROTEIN A/U2 SMALL NUCLEAR RIBONUCLEOPROTEIN B"/>
    <property type="match status" value="1"/>
</dbReference>
<evidence type="ECO:0000256" key="3">
    <source>
        <dbReference type="SAM" id="MobiDB-lite"/>
    </source>
</evidence>
<dbReference type="SUPFAM" id="SSF54928">
    <property type="entry name" value="RNA-binding domain, RBD"/>
    <property type="match status" value="1"/>
</dbReference>
<dbReference type="FunFam" id="3.30.70.330:FF:000029">
    <property type="entry name" value="U2 small nuclear ribonucleoprotein B"/>
    <property type="match status" value="1"/>
</dbReference>
<dbReference type="GO" id="GO:0003723">
    <property type="term" value="F:RNA binding"/>
    <property type="evidence" value="ECO:0007669"/>
    <property type="project" value="UniProtKB-UniRule"/>
</dbReference>
<dbReference type="Proteomes" id="UP000593578">
    <property type="component" value="Unassembled WGS sequence"/>
</dbReference>
<dbReference type="SMART" id="SM00360">
    <property type="entry name" value="RRM"/>
    <property type="match status" value="1"/>
</dbReference>
<evidence type="ECO:0000313" key="5">
    <source>
        <dbReference type="EMBL" id="MBA0582709.1"/>
    </source>
</evidence>